<feature type="region of interest" description="Disordered" evidence="1">
    <location>
        <begin position="1"/>
        <end position="157"/>
    </location>
</feature>
<dbReference type="GeneID" id="28980281"/>
<feature type="compositionally biased region" description="Low complexity" evidence="1">
    <location>
        <begin position="83"/>
        <end position="103"/>
    </location>
</feature>
<evidence type="ECO:0000313" key="3">
    <source>
        <dbReference type="Proteomes" id="UP000053611"/>
    </source>
</evidence>
<reference evidence="2 3" key="1">
    <citation type="submission" date="2015-03" db="EMBL/GenBank/DDBJ databases">
        <title>Genomics and transcriptomics of the oil-accumulating basidiomycete yeast T. oleaginosus allow insights into substrate utilization and the diverse evolutionary trajectories of mating systems in fungi.</title>
        <authorList>
            <consortium name="DOE Joint Genome Institute"/>
            <person name="Kourist R."/>
            <person name="Kracht O."/>
            <person name="Bracharz F."/>
            <person name="Lipzen A."/>
            <person name="Nolan M."/>
            <person name="Ohm R."/>
            <person name="Grigoriev I."/>
            <person name="Sun S."/>
            <person name="Heitman J."/>
            <person name="Bruck T."/>
            <person name="Nowrousian M."/>
        </authorList>
    </citation>
    <scope>NUCLEOTIDE SEQUENCE [LARGE SCALE GENOMIC DNA]</scope>
    <source>
        <strain evidence="2 3">IBC0246</strain>
    </source>
</reference>
<sequence>MYPGQLIRAAGQQGGGIPSQPPWPPLTRPLASGWERGKVKLLGEQSCHRGGPQRGSNQPRSDEGGGDAGRKSTKSQAIRLQATNHSNSRTSRSTAAAAAAAAAGQDKEPSLIPSHPIPSPPSIPPPPRRPPSSSSSFSSLHHTSISPLHHLSLFSSL</sequence>
<accession>A0A0J0XG10</accession>
<feature type="compositionally biased region" description="Low complexity" evidence="1">
    <location>
        <begin position="131"/>
        <end position="157"/>
    </location>
</feature>
<evidence type="ECO:0000256" key="1">
    <source>
        <dbReference type="SAM" id="MobiDB-lite"/>
    </source>
</evidence>
<organism evidence="2 3">
    <name type="scientific">Cutaneotrichosporon oleaginosum</name>
    <dbReference type="NCBI Taxonomy" id="879819"/>
    <lineage>
        <taxon>Eukaryota</taxon>
        <taxon>Fungi</taxon>
        <taxon>Dikarya</taxon>
        <taxon>Basidiomycota</taxon>
        <taxon>Agaricomycotina</taxon>
        <taxon>Tremellomycetes</taxon>
        <taxon>Trichosporonales</taxon>
        <taxon>Trichosporonaceae</taxon>
        <taxon>Cutaneotrichosporon</taxon>
    </lineage>
</organism>
<protein>
    <submittedName>
        <fullName evidence="2">Uncharacterized protein</fullName>
    </submittedName>
</protein>
<evidence type="ECO:0000313" key="2">
    <source>
        <dbReference type="EMBL" id="KLT40006.1"/>
    </source>
</evidence>
<keyword evidence="3" id="KW-1185">Reference proteome</keyword>
<feature type="compositionally biased region" description="Pro residues" evidence="1">
    <location>
        <begin position="115"/>
        <end position="130"/>
    </location>
</feature>
<dbReference type="AlphaFoldDB" id="A0A0J0XG10"/>
<dbReference type="Proteomes" id="UP000053611">
    <property type="component" value="Unassembled WGS sequence"/>
</dbReference>
<proteinExistence type="predicted"/>
<dbReference type="EMBL" id="KQ087243">
    <property type="protein sequence ID" value="KLT40006.1"/>
    <property type="molecule type" value="Genomic_DNA"/>
</dbReference>
<name>A0A0J0XG10_9TREE</name>
<dbReference type="RefSeq" id="XP_018276497.1">
    <property type="nucleotide sequence ID" value="XM_018419678.1"/>
</dbReference>
<gene>
    <name evidence="2" type="ORF">CC85DRAFT_164752</name>
</gene>